<dbReference type="RefSeq" id="WP_260073769.1">
    <property type="nucleotide sequence ID" value="NZ_JALXMO010000049.1"/>
</dbReference>
<keyword evidence="1" id="KW-0812">Transmembrane</keyword>
<organism evidence="2 3">
    <name type="scientific">Nesterenkonia massiliensis</name>
    <dbReference type="NCBI Taxonomy" id="1232429"/>
    <lineage>
        <taxon>Bacteria</taxon>
        <taxon>Bacillati</taxon>
        <taxon>Actinomycetota</taxon>
        <taxon>Actinomycetes</taxon>
        <taxon>Micrococcales</taxon>
        <taxon>Micrococcaceae</taxon>
        <taxon>Nesterenkonia</taxon>
    </lineage>
</organism>
<sequence length="120" mass="13087">MLLFLASGTQEAQATSAASETARFSLTQGSRQELGPLDSGWHCFWRGKFPILGVICGFVRVLSSQDKTRIGLLDNFGDVGISVAAMMYGITAIGSALVFIRWLWQGRPRNPGAKFRAFTT</sequence>
<reference evidence="2 3" key="1">
    <citation type="submission" date="2022-04" db="EMBL/GenBank/DDBJ databases">
        <title>Human microbiome associated bacterial genomes.</title>
        <authorList>
            <person name="Sandstrom S."/>
            <person name="Salamzade R."/>
            <person name="Kalan L.R."/>
        </authorList>
    </citation>
    <scope>NUCLEOTIDE SEQUENCE [LARGE SCALE GENOMIC DNA]</scope>
    <source>
        <strain evidence="3">p3-SID767</strain>
    </source>
</reference>
<keyword evidence="1" id="KW-0472">Membrane</keyword>
<feature type="non-terminal residue" evidence="2">
    <location>
        <position position="1"/>
    </location>
</feature>
<protein>
    <submittedName>
        <fullName evidence="2">Uncharacterized protein</fullName>
    </submittedName>
</protein>
<dbReference type="Proteomes" id="UP001205046">
    <property type="component" value="Unassembled WGS sequence"/>
</dbReference>
<evidence type="ECO:0000256" key="1">
    <source>
        <dbReference type="SAM" id="Phobius"/>
    </source>
</evidence>
<keyword evidence="3" id="KW-1185">Reference proteome</keyword>
<dbReference type="EMBL" id="JALXMO010000049">
    <property type="protein sequence ID" value="MCT1607922.1"/>
    <property type="molecule type" value="Genomic_DNA"/>
</dbReference>
<feature type="transmembrane region" description="Helical" evidence="1">
    <location>
        <begin position="79"/>
        <end position="104"/>
    </location>
</feature>
<name>A0ABT2HT92_9MICC</name>
<accession>A0ABT2HT92</accession>
<gene>
    <name evidence="2" type="ORF">M3B43_11465</name>
</gene>
<evidence type="ECO:0000313" key="2">
    <source>
        <dbReference type="EMBL" id="MCT1607922.1"/>
    </source>
</evidence>
<keyword evidence="1" id="KW-1133">Transmembrane helix</keyword>
<proteinExistence type="predicted"/>
<comment type="caution">
    <text evidence="2">The sequence shown here is derived from an EMBL/GenBank/DDBJ whole genome shotgun (WGS) entry which is preliminary data.</text>
</comment>
<evidence type="ECO:0000313" key="3">
    <source>
        <dbReference type="Proteomes" id="UP001205046"/>
    </source>
</evidence>